<gene>
    <name evidence="10" type="ORF">CCUR1050_LOCUS27211</name>
</gene>
<accession>A0A7S0QV65</accession>
<protein>
    <recommendedName>
        <fullName evidence="8">Signal peptidase complex subunit 3</fullName>
    </recommendedName>
</protein>
<evidence type="ECO:0000256" key="5">
    <source>
        <dbReference type="ARBA" id="ARBA00022968"/>
    </source>
</evidence>
<keyword evidence="4" id="KW-0256">Endoplasmic reticulum</keyword>
<feature type="transmembrane region" description="Helical" evidence="9">
    <location>
        <begin position="12"/>
        <end position="33"/>
    </location>
</feature>
<dbReference type="GO" id="GO:0005787">
    <property type="term" value="C:signal peptidase complex"/>
    <property type="evidence" value="ECO:0007669"/>
    <property type="project" value="InterPro"/>
</dbReference>
<dbReference type="PANTHER" id="PTHR12804:SF0">
    <property type="entry name" value="SIGNAL PEPTIDASE COMPLEX SUBUNIT 3"/>
    <property type="match status" value="1"/>
</dbReference>
<evidence type="ECO:0000256" key="9">
    <source>
        <dbReference type="SAM" id="Phobius"/>
    </source>
</evidence>
<dbReference type="PIRSF" id="PIRSF016089">
    <property type="entry name" value="SPC22"/>
    <property type="match status" value="1"/>
</dbReference>
<keyword evidence="6 9" id="KW-1133">Transmembrane helix</keyword>
<dbReference type="AlphaFoldDB" id="A0A7S0QV65"/>
<dbReference type="PANTHER" id="PTHR12804">
    <property type="entry name" value="MICROSOMAL SIGNAL PEPTIDASE 23 KD SUBUNIT SPC22/23"/>
    <property type="match status" value="1"/>
</dbReference>
<evidence type="ECO:0000313" key="10">
    <source>
        <dbReference type="EMBL" id="CAD8651556.1"/>
    </source>
</evidence>
<keyword evidence="5" id="KW-0735">Signal-anchor</keyword>
<evidence type="ECO:0000256" key="3">
    <source>
        <dbReference type="ARBA" id="ARBA00022692"/>
    </source>
</evidence>
<dbReference type="Pfam" id="PF04573">
    <property type="entry name" value="SPC22"/>
    <property type="match status" value="1"/>
</dbReference>
<sequence length="189" mass="21612">MHSWTFRLNAIFTFTVSVLGALSALNILTVYFLDPRPIATIDNVKLQRLPGSGPNRPNAEARVMFDMKADLRPLFNWNTKLVFVYITAEYVTKLNTINQIVIWDYIVEDVQNAVFTVGRHQTMLLPRHHNEYPLIDQGRGIRSAAQPVNLTFNWCVMPIVGIIARYKEQLAQFPFPDSFEKLPAPGTHL</sequence>
<evidence type="ECO:0000256" key="1">
    <source>
        <dbReference type="ARBA" id="ARBA00004648"/>
    </source>
</evidence>
<evidence type="ECO:0000256" key="2">
    <source>
        <dbReference type="ARBA" id="ARBA00009289"/>
    </source>
</evidence>
<comment type="similarity">
    <text evidence="2">Belongs to the SPCS3 family.</text>
</comment>
<dbReference type="GO" id="GO:0006465">
    <property type="term" value="P:signal peptide processing"/>
    <property type="evidence" value="ECO:0007669"/>
    <property type="project" value="InterPro"/>
</dbReference>
<evidence type="ECO:0000256" key="7">
    <source>
        <dbReference type="ARBA" id="ARBA00023136"/>
    </source>
</evidence>
<keyword evidence="3 9" id="KW-0812">Transmembrane</keyword>
<dbReference type="GO" id="GO:0045047">
    <property type="term" value="P:protein targeting to ER"/>
    <property type="evidence" value="ECO:0007669"/>
    <property type="project" value="TreeGrafter"/>
</dbReference>
<comment type="subcellular location">
    <subcellularLocation>
        <location evidence="1">Endoplasmic reticulum membrane</location>
        <topology evidence="1">Single-pass type II membrane protein</topology>
    </subcellularLocation>
</comment>
<reference evidence="10" key="1">
    <citation type="submission" date="2021-01" db="EMBL/GenBank/DDBJ databases">
        <authorList>
            <person name="Corre E."/>
            <person name="Pelletier E."/>
            <person name="Niang G."/>
            <person name="Scheremetjew M."/>
            <person name="Finn R."/>
            <person name="Kale V."/>
            <person name="Holt S."/>
            <person name="Cochrane G."/>
            <person name="Meng A."/>
            <person name="Brown T."/>
            <person name="Cohen L."/>
        </authorList>
    </citation>
    <scope>NUCLEOTIDE SEQUENCE</scope>
    <source>
        <strain evidence="10">CCAP979/52</strain>
    </source>
</reference>
<evidence type="ECO:0000256" key="8">
    <source>
        <dbReference type="ARBA" id="ARBA00029556"/>
    </source>
</evidence>
<evidence type="ECO:0000256" key="4">
    <source>
        <dbReference type="ARBA" id="ARBA00022824"/>
    </source>
</evidence>
<evidence type="ECO:0000256" key="6">
    <source>
        <dbReference type="ARBA" id="ARBA00022989"/>
    </source>
</evidence>
<organism evidence="10">
    <name type="scientific">Cryptomonas curvata</name>
    <dbReference type="NCBI Taxonomy" id="233186"/>
    <lineage>
        <taxon>Eukaryota</taxon>
        <taxon>Cryptophyceae</taxon>
        <taxon>Cryptomonadales</taxon>
        <taxon>Cryptomonadaceae</taxon>
        <taxon>Cryptomonas</taxon>
    </lineage>
</organism>
<dbReference type="InterPro" id="IPR007653">
    <property type="entry name" value="SPC3"/>
</dbReference>
<proteinExistence type="inferred from homology"/>
<keyword evidence="7 9" id="KW-0472">Membrane</keyword>
<dbReference type="EMBL" id="HBEZ01049484">
    <property type="protein sequence ID" value="CAD8651556.1"/>
    <property type="molecule type" value="Transcribed_RNA"/>
</dbReference>
<name>A0A7S0QV65_9CRYP</name>